<evidence type="ECO:0000313" key="2">
    <source>
        <dbReference type="EMBL" id="KXV47449.1"/>
    </source>
</evidence>
<dbReference type="PANTHER" id="PTHR23150">
    <property type="entry name" value="SULFATASE MODIFYING FACTOR 1, 2"/>
    <property type="match status" value="1"/>
</dbReference>
<dbReference type="PANTHER" id="PTHR23150:SF19">
    <property type="entry name" value="FORMYLGLYCINE-GENERATING ENZYME"/>
    <property type="match status" value="1"/>
</dbReference>
<dbReference type="Proteomes" id="UP000075636">
    <property type="component" value="Unassembled WGS sequence"/>
</dbReference>
<keyword evidence="2" id="KW-0808">Transferase</keyword>
<sequence>MTLGSASAHQKKACCVPQAARASSRALSVPVFQDRQPCRVSGYEDMVLIGEGTHQIGADDSETHVADGEGPVRLVEVDAFWIDRYAVTNRQFAAFVAATGYVTEAEAEGWSFVFEGVATATAKKRRLRGSVPQTPWWLPVRGAQWRHPEGPGSHISARQDHPVVHVSWNDAAAYAVWAGKRLPTEAEWEIAARGRMQNFRYPWGNELRPDGEAQCNIWQGRFPDENTRQDGYVTTVPVTAFPPNGYGLYNMVGNTWEWCSDFWSPVWHQAENALTRCNPSGPPEGTDRVIRGGSHMCHHSYCNRYRNSARTHTTPDSSLGHIGFRCASSAVVDL</sequence>
<dbReference type="InterPro" id="IPR016187">
    <property type="entry name" value="CTDL_fold"/>
</dbReference>
<dbReference type="GO" id="GO:0004674">
    <property type="term" value="F:protein serine/threonine kinase activity"/>
    <property type="evidence" value="ECO:0007669"/>
    <property type="project" value="UniProtKB-KW"/>
</dbReference>
<keyword evidence="2" id="KW-0418">Kinase</keyword>
<dbReference type="RefSeq" id="WP_062108626.1">
    <property type="nucleotide sequence ID" value="NZ_LHZR01000109.1"/>
</dbReference>
<dbReference type="SUPFAM" id="SSF56436">
    <property type="entry name" value="C-type lectin-like"/>
    <property type="match status" value="1"/>
</dbReference>
<accession>A0A149THU0</accession>
<dbReference type="OrthoDB" id="9768004at2"/>
<dbReference type="Gene3D" id="3.90.1580.10">
    <property type="entry name" value="paralog of FGE (formylglycine-generating enzyme)"/>
    <property type="match status" value="1"/>
</dbReference>
<gene>
    <name evidence="2" type="ORF">AD945_10440</name>
</gene>
<dbReference type="AlphaFoldDB" id="A0A149THU0"/>
<dbReference type="InterPro" id="IPR042095">
    <property type="entry name" value="SUMF_sf"/>
</dbReference>
<comment type="caution">
    <text evidence="2">The sequence shown here is derived from an EMBL/GenBank/DDBJ whole genome shotgun (WGS) entry which is preliminary data.</text>
</comment>
<dbReference type="EMBL" id="LHZR01000109">
    <property type="protein sequence ID" value="KXV47449.1"/>
    <property type="molecule type" value="Genomic_DNA"/>
</dbReference>
<dbReference type="InterPro" id="IPR051043">
    <property type="entry name" value="Sulfatase_Mod_Factor_Kinase"/>
</dbReference>
<feature type="domain" description="Sulfatase-modifying factor enzyme-like" evidence="1">
    <location>
        <begin position="44"/>
        <end position="327"/>
    </location>
</feature>
<reference evidence="2 3" key="1">
    <citation type="submission" date="2015-06" db="EMBL/GenBank/DDBJ databases">
        <title>Improved classification and identification of acetic acid bacteria using matrix-assisted laser desorption/ionization time-of-flight mass spectrometry; Gluconobacter nephelii and Gluconobacter uchimurae are later heterotypic synonyms of Gluconobacter japonicus and Gluconobacter oxydans, respectively.</title>
        <authorList>
            <person name="Li L."/>
            <person name="Cleenwerck I."/>
            <person name="De Vuyst L."/>
            <person name="Vandamme P."/>
        </authorList>
    </citation>
    <scope>NUCLEOTIDE SEQUENCE [LARGE SCALE GENOMIC DNA]</scope>
    <source>
        <strain evidence="2 3">LMG 1768</strain>
    </source>
</reference>
<evidence type="ECO:0000259" key="1">
    <source>
        <dbReference type="Pfam" id="PF03781"/>
    </source>
</evidence>
<dbReference type="GO" id="GO:0120147">
    <property type="term" value="F:formylglycine-generating oxidase activity"/>
    <property type="evidence" value="ECO:0007669"/>
    <property type="project" value="TreeGrafter"/>
</dbReference>
<protein>
    <submittedName>
        <fullName evidence="2">Serine/threonine protein kinase</fullName>
    </submittedName>
</protein>
<proteinExistence type="predicted"/>
<organism evidence="2 3">
    <name type="scientific">Gluconobacter albidus</name>
    <dbReference type="NCBI Taxonomy" id="318683"/>
    <lineage>
        <taxon>Bacteria</taxon>
        <taxon>Pseudomonadati</taxon>
        <taxon>Pseudomonadota</taxon>
        <taxon>Alphaproteobacteria</taxon>
        <taxon>Acetobacterales</taxon>
        <taxon>Acetobacteraceae</taxon>
        <taxon>Gluconobacter</taxon>
    </lineage>
</organism>
<dbReference type="STRING" id="318683.A0U94_09935"/>
<dbReference type="PATRIC" id="fig|318683.6.peg.1384"/>
<keyword evidence="2" id="KW-0723">Serine/threonine-protein kinase</keyword>
<dbReference type="InterPro" id="IPR005532">
    <property type="entry name" value="SUMF_dom"/>
</dbReference>
<name>A0A149THU0_9PROT</name>
<evidence type="ECO:0000313" key="3">
    <source>
        <dbReference type="Proteomes" id="UP000075636"/>
    </source>
</evidence>
<dbReference type="Pfam" id="PF03781">
    <property type="entry name" value="FGE-sulfatase"/>
    <property type="match status" value="1"/>
</dbReference>